<dbReference type="SUPFAM" id="SSF50156">
    <property type="entry name" value="PDZ domain-like"/>
    <property type="match status" value="1"/>
</dbReference>
<dbReference type="SUPFAM" id="SSF53187">
    <property type="entry name" value="Zn-dependent exopeptidases"/>
    <property type="match status" value="1"/>
</dbReference>
<dbReference type="InterPro" id="IPR045175">
    <property type="entry name" value="M28_fam"/>
</dbReference>
<gene>
    <name evidence="3" type="primary">ywaD_1</name>
    <name evidence="3" type="ORF">IMCC3317_30310</name>
</gene>
<feature type="domain" description="PDZ" evidence="2">
    <location>
        <begin position="353"/>
        <end position="418"/>
    </location>
</feature>
<dbReference type="PROSITE" id="PS51257">
    <property type="entry name" value="PROKAR_LIPOPROTEIN"/>
    <property type="match status" value="1"/>
</dbReference>
<dbReference type="Proteomes" id="UP000464657">
    <property type="component" value="Chromosome"/>
</dbReference>
<proteinExistence type="predicted"/>
<dbReference type="GO" id="GO:0006508">
    <property type="term" value="P:proteolysis"/>
    <property type="evidence" value="ECO:0007669"/>
    <property type="project" value="InterPro"/>
</dbReference>
<evidence type="ECO:0000259" key="2">
    <source>
        <dbReference type="Pfam" id="PF13180"/>
    </source>
</evidence>
<dbReference type="Gene3D" id="3.40.630.10">
    <property type="entry name" value="Zn peptidases"/>
    <property type="match status" value="1"/>
</dbReference>
<dbReference type="Pfam" id="PF04389">
    <property type="entry name" value="Peptidase_M28"/>
    <property type="match status" value="1"/>
</dbReference>
<reference evidence="3 4" key="1">
    <citation type="journal article" date="2013" name="Int. J. Syst. Evol. Microbiol.">
        <title>Kordia antarctica sp. nov., isolated from Antarctic seawater.</title>
        <authorList>
            <person name="Baek K."/>
            <person name="Choi A."/>
            <person name="Kang I."/>
            <person name="Lee K."/>
            <person name="Cho J.C."/>
        </authorList>
    </citation>
    <scope>NUCLEOTIDE SEQUENCE [LARGE SCALE GENOMIC DNA]</scope>
    <source>
        <strain evidence="3 4">IMCC3317</strain>
    </source>
</reference>
<evidence type="ECO:0000313" key="4">
    <source>
        <dbReference type="Proteomes" id="UP000464657"/>
    </source>
</evidence>
<dbReference type="InterPro" id="IPR036034">
    <property type="entry name" value="PDZ_sf"/>
</dbReference>
<keyword evidence="3" id="KW-0378">Hydrolase</keyword>
<evidence type="ECO:0000259" key="1">
    <source>
        <dbReference type="Pfam" id="PF04389"/>
    </source>
</evidence>
<keyword evidence="3" id="KW-0031">Aminopeptidase</keyword>
<dbReference type="EMBL" id="CP019288">
    <property type="protein sequence ID" value="QHI37650.1"/>
    <property type="molecule type" value="Genomic_DNA"/>
</dbReference>
<evidence type="ECO:0000313" key="3">
    <source>
        <dbReference type="EMBL" id="QHI37650.1"/>
    </source>
</evidence>
<accession>A0A7L4ZMB3</accession>
<dbReference type="EC" id="3.4.11.6" evidence="3"/>
<dbReference type="PANTHER" id="PTHR12147">
    <property type="entry name" value="METALLOPEPTIDASE M28 FAMILY MEMBER"/>
    <property type="match status" value="1"/>
</dbReference>
<dbReference type="GO" id="GO:0004177">
    <property type="term" value="F:aminopeptidase activity"/>
    <property type="evidence" value="ECO:0007669"/>
    <property type="project" value="UniProtKB-KW"/>
</dbReference>
<dbReference type="GO" id="GO:0008235">
    <property type="term" value="F:metalloexopeptidase activity"/>
    <property type="evidence" value="ECO:0007669"/>
    <property type="project" value="InterPro"/>
</dbReference>
<dbReference type="RefSeq" id="WP_160130258.1">
    <property type="nucleotide sequence ID" value="NZ_CP019288.1"/>
</dbReference>
<dbReference type="CDD" id="cd05663">
    <property type="entry name" value="M28_like_PA_PDZ_associated"/>
    <property type="match status" value="1"/>
</dbReference>
<organism evidence="3 4">
    <name type="scientific">Kordia antarctica</name>
    <dbReference type="NCBI Taxonomy" id="1218801"/>
    <lineage>
        <taxon>Bacteria</taxon>
        <taxon>Pseudomonadati</taxon>
        <taxon>Bacteroidota</taxon>
        <taxon>Flavobacteriia</taxon>
        <taxon>Flavobacteriales</taxon>
        <taxon>Flavobacteriaceae</taxon>
        <taxon>Kordia</taxon>
    </lineage>
</organism>
<keyword evidence="4" id="KW-1185">Reference proteome</keyword>
<dbReference type="OrthoDB" id="9778250at2"/>
<feature type="domain" description="Peptidase M28" evidence="1">
    <location>
        <begin position="105"/>
        <end position="311"/>
    </location>
</feature>
<dbReference type="Pfam" id="PF13180">
    <property type="entry name" value="PDZ_2"/>
    <property type="match status" value="1"/>
</dbReference>
<protein>
    <submittedName>
        <fullName evidence="3">Aminopeptidase YwaD</fullName>
        <ecNumber evidence="3">3.4.11.6</ecNumber>
    </submittedName>
</protein>
<dbReference type="KEGG" id="kan:IMCC3317_30310"/>
<dbReference type="PANTHER" id="PTHR12147:SF26">
    <property type="entry name" value="PEPTIDASE M28 DOMAIN-CONTAINING PROTEIN"/>
    <property type="match status" value="1"/>
</dbReference>
<dbReference type="AlphaFoldDB" id="A0A7L4ZMB3"/>
<dbReference type="Gene3D" id="2.30.42.10">
    <property type="match status" value="1"/>
</dbReference>
<name>A0A7L4ZMB3_9FLAO</name>
<dbReference type="InterPro" id="IPR007484">
    <property type="entry name" value="Peptidase_M28"/>
</dbReference>
<keyword evidence="3" id="KW-0645">Protease</keyword>
<sequence>MRNKPLFGILFLAMLCSCKTERIVENHLKQDVEVLADDKLKGRATGTEGEVLAAAHISDRFKELGILPKGTNGYLQAFTFTPQTDPHAETVYSEGSDKETITGRNVIGYIDNNAENTIVIGAHYDHLGMGDEGSLYRGDPMVHNGADDNASGVAVMLHLADQLKDRNTNNNYLFIAFSGEEMGLLGSNYFVKNPTIDITKMNYMINMDMVGRLKKNKTLAIYGTGTSPVWQETIQKANVKDTIEEANTNNRFSLKLRESGVGPSDHTSFYLQDIPVLHLFTGQHVDYHKPSDDFEKLNYEGMLQISNYIYNVISEVNSKGKIAFTKTVNESDDAPRFKVTLGVIPDYLFDGKGMRIDGISENRPAQKAGLQKGDIVIQLGEHEVTEINSYMKALSTFEYGDKTIVKVNRNGEVVEAEITFFDNKKK</sequence>
<dbReference type="InterPro" id="IPR001478">
    <property type="entry name" value="PDZ"/>
</dbReference>